<evidence type="ECO:0000256" key="5">
    <source>
        <dbReference type="ARBA" id="ARBA00022617"/>
    </source>
</evidence>
<dbReference type="RefSeq" id="XP_050513841.1">
    <property type="nucleotide sequence ID" value="XM_050657884.1"/>
</dbReference>
<evidence type="ECO:0000256" key="13">
    <source>
        <dbReference type="RuleBase" id="RU000461"/>
    </source>
</evidence>
<comment type="similarity">
    <text evidence="4 13">Belongs to the cytochrome P450 family.</text>
</comment>
<reference evidence="15" key="1">
    <citation type="submission" date="2025-05" db="UniProtKB">
        <authorList>
            <consortium name="EnsemblMetazoa"/>
        </authorList>
    </citation>
    <scope>IDENTIFICATION</scope>
</reference>
<evidence type="ECO:0000256" key="4">
    <source>
        <dbReference type="ARBA" id="ARBA00010617"/>
    </source>
</evidence>
<dbReference type="EnsemblMetazoa" id="XM_050657884.1">
    <property type="protein sequence ID" value="XP_050513841.1"/>
    <property type="gene ID" value="LOC126889532"/>
</dbReference>
<comment type="cofactor">
    <cofactor evidence="1">
        <name>heme</name>
        <dbReference type="ChEBI" id="CHEBI:30413"/>
    </cofactor>
</comment>
<keyword evidence="12 14" id="KW-0472">Membrane</keyword>
<keyword evidence="14" id="KW-0812">Transmembrane</keyword>
<evidence type="ECO:0000256" key="2">
    <source>
        <dbReference type="ARBA" id="ARBA00004174"/>
    </source>
</evidence>
<evidence type="ECO:0000256" key="12">
    <source>
        <dbReference type="ARBA" id="ARBA00023136"/>
    </source>
</evidence>
<dbReference type="PRINTS" id="PR00463">
    <property type="entry name" value="EP450I"/>
</dbReference>
<dbReference type="Proteomes" id="UP001652700">
    <property type="component" value="Unplaced"/>
</dbReference>
<evidence type="ECO:0000256" key="7">
    <source>
        <dbReference type="ARBA" id="ARBA00022824"/>
    </source>
</evidence>
<accession>A0ABM5KUH5</accession>
<keyword evidence="9 13" id="KW-0560">Oxidoreductase</keyword>
<protein>
    <recommendedName>
        <fullName evidence="17">Cytochrome P450 6k1-like</fullName>
    </recommendedName>
</protein>
<name>A0ABM5KUH5_DIAVI</name>
<keyword evidence="10 13" id="KW-0408">Iron</keyword>
<keyword evidence="14" id="KW-1133">Transmembrane helix</keyword>
<sequence>MSFLNYSWLFSFATFCIGIIFLGYKYVTREFNYWKKRGVYNSKPIPFFGSLYDVATFKLTLFELLKKLYDETEEPYFGMFIFDKPVLVIKSPKLIKDILIKDFNTFCDRTVADVTHHNLISKFIFMQKHQSWKYTRAKMSAVFSSSMIKRYFTNLELINKKFIEHLENMSGPVDAKYIAGHFGTEMIARCFFATDPRCFEREPSRFRQCVHRIFGFSLRNGIVQTLYFFIPSLVKVFKLNPVEDSVMRYLEQTFLEAMDCRKGYSGKPVNMVDVVNDLEKAYNGNFPDRELLISNAIFLLVAGPETTSSIISFALYELALQPDIQERLRNEIKDNCEIYKGFTYEGIQKNKYLDMVVNETLRKYGVLPFIDREPITDYRLEGTDLVIEKGTPVYIPLFALMRDAKYFPDPELFDPERFADTNFNSDGLIFFPFGEGPRACIGKRLAHLAIAACLSHVLLKFSIGKCETTPDPVEFEPKSFTIQSKCGLPITLTPIS</sequence>
<feature type="transmembrane region" description="Helical" evidence="14">
    <location>
        <begin position="6"/>
        <end position="27"/>
    </location>
</feature>
<dbReference type="CDD" id="cd11056">
    <property type="entry name" value="CYP6-like"/>
    <property type="match status" value="1"/>
</dbReference>
<evidence type="ECO:0000256" key="9">
    <source>
        <dbReference type="ARBA" id="ARBA00023002"/>
    </source>
</evidence>
<evidence type="ECO:0000256" key="14">
    <source>
        <dbReference type="SAM" id="Phobius"/>
    </source>
</evidence>
<evidence type="ECO:0000256" key="10">
    <source>
        <dbReference type="ARBA" id="ARBA00023004"/>
    </source>
</evidence>
<dbReference type="PROSITE" id="PS00086">
    <property type="entry name" value="CYTOCHROME_P450"/>
    <property type="match status" value="1"/>
</dbReference>
<evidence type="ECO:0000313" key="16">
    <source>
        <dbReference type="Proteomes" id="UP001652700"/>
    </source>
</evidence>
<keyword evidence="16" id="KW-1185">Reference proteome</keyword>
<dbReference type="InterPro" id="IPR002401">
    <property type="entry name" value="Cyt_P450_E_grp-I"/>
</dbReference>
<dbReference type="Gene3D" id="1.10.630.10">
    <property type="entry name" value="Cytochrome P450"/>
    <property type="match status" value="1"/>
</dbReference>
<evidence type="ECO:0000256" key="1">
    <source>
        <dbReference type="ARBA" id="ARBA00001971"/>
    </source>
</evidence>
<evidence type="ECO:0000256" key="11">
    <source>
        <dbReference type="ARBA" id="ARBA00023033"/>
    </source>
</evidence>
<evidence type="ECO:0000256" key="3">
    <source>
        <dbReference type="ARBA" id="ARBA00004406"/>
    </source>
</evidence>
<dbReference type="PANTHER" id="PTHR24292">
    <property type="entry name" value="CYTOCHROME P450"/>
    <property type="match status" value="1"/>
</dbReference>
<dbReference type="PANTHER" id="PTHR24292:SF45">
    <property type="entry name" value="CYTOCHROME P450 6G1-RELATED"/>
    <property type="match status" value="1"/>
</dbReference>
<proteinExistence type="inferred from homology"/>
<organism evidence="15 16">
    <name type="scientific">Diabrotica virgifera virgifera</name>
    <name type="common">western corn rootworm</name>
    <dbReference type="NCBI Taxonomy" id="50390"/>
    <lineage>
        <taxon>Eukaryota</taxon>
        <taxon>Metazoa</taxon>
        <taxon>Ecdysozoa</taxon>
        <taxon>Arthropoda</taxon>
        <taxon>Hexapoda</taxon>
        <taxon>Insecta</taxon>
        <taxon>Pterygota</taxon>
        <taxon>Neoptera</taxon>
        <taxon>Endopterygota</taxon>
        <taxon>Coleoptera</taxon>
        <taxon>Polyphaga</taxon>
        <taxon>Cucujiformia</taxon>
        <taxon>Chrysomeloidea</taxon>
        <taxon>Chrysomelidae</taxon>
        <taxon>Galerucinae</taxon>
        <taxon>Diabroticina</taxon>
        <taxon>Diabroticites</taxon>
        <taxon>Diabrotica</taxon>
    </lineage>
</organism>
<evidence type="ECO:0000256" key="8">
    <source>
        <dbReference type="ARBA" id="ARBA00022848"/>
    </source>
</evidence>
<keyword evidence="8" id="KW-0492">Microsome</keyword>
<evidence type="ECO:0000313" key="15">
    <source>
        <dbReference type="EnsemblMetazoa" id="XP_050513841.1"/>
    </source>
</evidence>
<keyword evidence="7" id="KW-0256">Endoplasmic reticulum</keyword>
<dbReference type="Pfam" id="PF00067">
    <property type="entry name" value="p450"/>
    <property type="match status" value="1"/>
</dbReference>
<evidence type="ECO:0008006" key="17">
    <source>
        <dbReference type="Google" id="ProtNLM"/>
    </source>
</evidence>
<dbReference type="SUPFAM" id="SSF48264">
    <property type="entry name" value="Cytochrome P450"/>
    <property type="match status" value="1"/>
</dbReference>
<dbReference type="InterPro" id="IPR001128">
    <property type="entry name" value="Cyt_P450"/>
</dbReference>
<comment type="subcellular location">
    <subcellularLocation>
        <location evidence="3">Endoplasmic reticulum membrane</location>
        <topology evidence="3">Peripheral membrane protein</topology>
    </subcellularLocation>
    <subcellularLocation>
        <location evidence="2">Microsome membrane</location>
        <topology evidence="2">Peripheral membrane protein</topology>
    </subcellularLocation>
</comment>
<keyword evidence="5 13" id="KW-0349">Heme</keyword>
<dbReference type="GeneID" id="126889532"/>
<keyword evidence="11 13" id="KW-0503">Monooxygenase</keyword>
<keyword evidence="6 13" id="KW-0479">Metal-binding</keyword>
<evidence type="ECO:0000256" key="6">
    <source>
        <dbReference type="ARBA" id="ARBA00022723"/>
    </source>
</evidence>
<dbReference type="PRINTS" id="PR00385">
    <property type="entry name" value="P450"/>
</dbReference>
<dbReference type="InterPro" id="IPR036396">
    <property type="entry name" value="Cyt_P450_sf"/>
</dbReference>
<dbReference type="InterPro" id="IPR050476">
    <property type="entry name" value="Insect_CytP450_Detox"/>
</dbReference>
<dbReference type="InterPro" id="IPR017972">
    <property type="entry name" value="Cyt_P450_CS"/>
</dbReference>